<proteinExistence type="inferred from homology"/>
<evidence type="ECO:0000256" key="6">
    <source>
        <dbReference type="SAM" id="SignalP"/>
    </source>
</evidence>
<evidence type="ECO:0000313" key="8">
    <source>
        <dbReference type="Proteomes" id="UP000294980"/>
    </source>
</evidence>
<dbReference type="EMBL" id="SLWX01000004">
    <property type="protein sequence ID" value="TCO76720.1"/>
    <property type="molecule type" value="Genomic_DNA"/>
</dbReference>
<dbReference type="RefSeq" id="WP_117315032.1">
    <property type="nucleotide sequence ID" value="NZ_QQSW01000002.1"/>
</dbReference>
<feature type="chain" id="PRO_5020978593" evidence="6">
    <location>
        <begin position="27"/>
        <end position="284"/>
    </location>
</feature>
<keyword evidence="8" id="KW-1185">Reference proteome</keyword>
<dbReference type="Pfam" id="PF06629">
    <property type="entry name" value="MipA"/>
    <property type="match status" value="1"/>
</dbReference>
<protein>
    <submittedName>
        <fullName evidence="7">Outer membrane scaffolding protein for murein synthesis (MipA/OmpV family)</fullName>
    </submittedName>
</protein>
<evidence type="ECO:0000256" key="2">
    <source>
        <dbReference type="ARBA" id="ARBA00005722"/>
    </source>
</evidence>
<dbReference type="GO" id="GO:0009279">
    <property type="term" value="C:cell outer membrane"/>
    <property type="evidence" value="ECO:0007669"/>
    <property type="project" value="UniProtKB-SubCell"/>
</dbReference>
<name>A0A4V6NPF2_9GAMM</name>
<keyword evidence="5" id="KW-0998">Cell outer membrane</keyword>
<evidence type="ECO:0000256" key="4">
    <source>
        <dbReference type="ARBA" id="ARBA00023136"/>
    </source>
</evidence>
<dbReference type="PANTHER" id="PTHR38776:SF1">
    <property type="entry name" value="MLTA-INTERACTING PROTEIN-RELATED"/>
    <property type="match status" value="1"/>
</dbReference>
<sequence>MLRFCPVSLILSALLLTLALVPVSRAQPPESSKAAAAGVPEQRGAGPTGWQTELGIGVIVNPESVGGADYRLFPVPYFDFRYLDDKGTRFFANIPQGIGGYLHRNRDFTSGRFFNIAASIAPGFNVRNDDIPGLKEVNIATEARLSVETGGRQWTANATLAQDIGSGHEGMYLDLSAARRGRVGSAGGFYAVGPVLRLGDSSYKDSLFAITPAESVSSGLPQYTAGAGLERLGLQGLLTLPVGQSRWRWTGIARASRLIDNAADSPVVEDKTQLFVLMSITRRF</sequence>
<dbReference type="OrthoDB" id="8741240at2"/>
<organism evidence="7 8">
    <name type="scientific">Chromatocurvus halotolerans</name>
    <dbReference type="NCBI Taxonomy" id="1132028"/>
    <lineage>
        <taxon>Bacteria</taxon>
        <taxon>Pseudomonadati</taxon>
        <taxon>Pseudomonadota</taxon>
        <taxon>Gammaproteobacteria</taxon>
        <taxon>Cellvibrionales</taxon>
        <taxon>Halieaceae</taxon>
        <taxon>Chromatocurvus</taxon>
    </lineage>
</organism>
<evidence type="ECO:0000256" key="1">
    <source>
        <dbReference type="ARBA" id="ARBA00004442"/>
    </source>
</evidence>
<comment type="caution">
    <text evidence="7">The sequence shown here is derived from an EMBL/GenBank/DDBJ whole genome shotgun (WGS) entry which is preliminary data.</text>
</comment>
<keyword evidence="4" id="KW-0472">Membrane</keyword>
<evidence type="ECO:0000313" key="7">
    <source>
        <dbReference type="EMBL" id="TCO76720.1"/>
    </source>
</evidence>
<dbReference type="InterPro" id="IPR010583">
    <property type="entry name" value="MipA"/>
</dbReference>
<keyword evidence="3 6" id="KW-0732">Signal</keyword>
<comment type="similarity">
    <text evidence="2">Belongs to the MipA/OmpV family.</text>
</comment>
<gene>
    <name evidence="7" type="ORF">EV688_104174</name>
</gene>
<feature type="signal peptide" evidence="6">
    <location>
        <begin position="1"/>
        <end position="26"/>
    </location>
</feature>
<evidence type="ECO:0000256" key="3">
    <source>
        <dbReference type="ARBA" id="ARBA00022729"/>
    </source>
</evidence>
<dbReference type="Proteomes" id="UP000294980">
    <property type="component" value="Unassembled WGS sequence"/>
</dbReference>
<dbReference type="AlphaFoldDB" id="A0A4V6NPF2"/>
<reference evidence="7 8" key="1">
    <citation type="submission" date="2019-03" db="EMBL/GenBank/DDBJ databases">
        <title>Genomic Encyclopedia of Type Strains, Phase IV (KMG-IV): sequencing the most valuable type-strain genomes for metagenomic binning, comparative biology and taxonomic classification.</title>
        <authorList>
            <person name="Goeker M."/>
        </authorList>
    </citation>
    <scope>NUCLEOTIDE SEQUENCE [LARGE SCALE GENOMIC DNA]</scope>
    <source>
        <strain evidence="7 8">DSM 23344</strain>
    </source>
</reference>
<dbReference type="PANTHER" id="PTHR38776">
    <property type="entry name" value="MLTA-INTERACTING PROTEIN-RELATED"/>
    <property type="match status" value="1"/>
</dbReference>
<comment type="subcellular location">
    <subcellularLocation>
        <location evidence="1">Cell outer membrane</location>
    </subcellularLocation>
</comment>
<evidence type="ECO:0000256" key="5">
    <source>
        <dbReference type="ARBA" id="ARBA00023237"/>
    </source>
</evidence>
<accession>A0A4V6NPF2</accession>